<evidence type="ECO:0000256" key="11">
    <source>
        <dbReference type="PIRSR" id="PIRSR037250-51"/>
    </source>
</evidence>
<dbReference type="GO" id="GO:0043886">
    <property type="term" value="F:structural constituent of carboxysome shell"/>
    <property type="evidence" value="ECO:0007669"/>
    <property type="project" value="InterPro"/>
</dbReference>
<feature type="domain" description="Ribulose bisphosphate carboxylase small subunit" evidence="13">
    <location>
        <begin position="209"/>
        <end position="302"/>
    </location>
</feature>
<feature type="region of interest" description="Disordered" evidence="12">
    <location>
        <begin position="302"/>
        <end position="335"/>
    </location>
</feature>
<keyword evidence="2" id="KW-0677">Repeat</keyword>
<dbReference type="RefSeq" id="WP_264323111.1">
    <property type="nucleotide sequence ID" value="NZ_JADEXQ010000002.1"/>
</dbReference>
<evidence type="ECO:0000313" key="14">
    <source>
        <dbReference type="EMBL" id="MBE9028289.1"/>
    </source>
</evidence>
<dbReference type="SUPFAM" id="SSF55239">
    <property type="entry name" value="RuBisCO, small subunit"/>
    <property type="match status" value="4"/>
</dbReference>
<dbReference type="InterPro" id="IPR047223">
    <property type="entry name" value="CA_gamma_LbH"/>
</dbReference>
<evidence type="ECO:0000256" key="2">
    <source>
        <dbReference type="ARBA" id="ARBA00022737"/>
    </source>
</evidence>
<dbReference type="EMBL" id="JADEXQ010000002">
    <property type="protein sequence ID" value="MBE9028289.1"/>
    <property type="molecule type" value="Genomic_DNA"/>
</dbReference>
<comment type="subcellular location">
    <subcellularLocation>
        <location evidence="4">Carboxysome</location>
    </subcellularLocation>
</comment>
<evidence type="ECO:0000256" key="7">
    <source>
        <dbReference type="ARBA" id="ARBA00023669"/>
    </source>
</evidence>
<dbReference type="PIRSF" id="PIRSF037250">
    <property type="entry name" value="CcmM"/>
    <property type="match status" value="1"/>
</dbReference>
<dbReference type="PANTHER" id="PTHR43360">
    <property type="entry name" value="CARBON DIOXIDE CONCENTRATING MECHANISM PROTEIN CCMM"/>
    <property type="match status" value="1"/>
</dbReference>
<evidence type="ECO:0000256" key="5">
    <source>
        <dbReference type="ARBA" id="ARBA00023595"/>
    </source>
</evidence>
<dbReference type="SMART" id="SM00961">
    <property type="entry name" value="RuBisCO_small"/>
    <property type="match status" value="4"/>
</dbReference>
<keyword evidence="7" id="KW-1282">Carboxysome</keyword>
<dbReference type="CDD" id="cd00710">
    <property type="entry name" value="LbH_gamma_CA"/>
    <property type="match status" value="1"/>
</dbReference>
<name>A0A928VLN4_9CYAN</name>
<feature type="compositionally biased region" description="Polar residues" evidence="12">
    <location>
        <begin position="307"/>
        <end position="324"/>
    </location>
</feature>
<dbReference type="Gene3D" id="3.30.190.10">
    <property type="entry name" value="Ribulose bisphosphate carboxylase, small subunit"/>
    <property type="match status" value="4"/>
</dbReference>
<evidence type="ECO:0000256" key="1">
    <source>
        <dbReference type="ARBA" id="ARBA00022531"/>
    </source>
</evidence>
<protein>
    <recommendedName>
        <fullName evidence="6">Carboxysome assembly protein CcmM</fullName>
    </recommendedName>
    <alternativeName>
        <fullName evidence="9">Carbon dioxide concentrating mechanism protein CcmM</fullName>
    </alternativeName>
</protein>
<keyword evidence="11" id="KW-0479">Metal-binding</keyword>
<feature type="domain" description="Ribulose bisphosphate carboxylase small subunit" evidence="13">
    <location>
        <begin position="326"/>
        <end position="418"/>
    </location>
</feature>
<feature type="compositionally biased region" description="Low complexity" evidence="12">
    <location>
        <begin position="325"/>
        <end position="335"/>
    </location>
</feature>
<keyword evidence="1" id="KW-0602">Photosynthesis</keyword>
<feature type="compositionally biased region" description="Low complexity" evidence="12">
    <location>
        <begin position="537"/>
        <end position="559"/>
    </location>
</feature>
<dbReference type="SUPFAM" id="SSF51161">
    <property type="entry name" value="Trimeric LpxA-like enzymes"/>
    <property type="match status" value="1"/>
</dbReference>
<dbReference type="InterPro" id="IPR052265">
    <property type="entry name" value="Gamma-CA"/>
</dbReference>
<evidence type="ECO:0000256" key="8">
    <source>
        <dbReference type="ARBA" id="ARBA00024446"/>
    </source>
</evidence>
<keyword evidence="8" id="KW-1283">Bacterial microcompartment</keyword>
<dbReference type="GO" id="GO:0015979">
    <property type="term" value="P:photosynthesis"/>
    <property type="evidence" value="ECO:0007669"/>
    <property type="project" value="UniProtKB-KW"/>
</dbReference>
<reference evidence="14" key="1">
    <citation type="submission" date="2020-10" db="EMBL/GenBank/DDBJ databases">
        <authorList>
            <person name="Castelo-Branco R."/>
            <person name="Eusebio N."/>
            <person name="Adriana R."/>
            <person name="Vieira A."/>
            <person name="Brugerolle De Fraissinette N."/>
            <person name="Rezende De Castro R."/>
            <person name="Schneider M.P."/>
            <person name="Vasconcelos V."/>
            <person name="Leao P.N."/>
        </authorList>
    </citation>
    <scope>NUCLEOTIDE SEQUENCE</scope>
    <source>
        <strain evidence="14">LEGE 11480</strain>
    </source>
</reference>
<evidence type="ECO:0000313" key="15">
    <source>
        <dbReference type="Proteomes" id="UP000625316"/>
    </source>
</evidence>
<dbReference type="GO" id="GO:0046872">
    <property type="term" value="F:metal ion binding"/>
    <property type="evidence" value="ECO:0007669"/>
    <property type="project" value="UniProtKB-KW"/>
</dbReference>
<keyword evidence="11" id="KW-0862">Zinc</keyword>
<proteinExistence type="inferred from homology"/>
<accession>A0A928VLN4</accession>
<dbReference type="CDD" id="cd00307">
    <property type="entry name" value="RuBisCO_small_like"/>
    <property type="match status" value="4"/>
</dbReference>
<evidence type="ECO:0000256" key="6">
    <source>
        <dbReference type="ARBA" id="ARBA00023636"/>
    </source>
</evidence>
<evidence type="ECO:0000256" key="12">
    <source>
        <dbReference type="SAM" id="MobiDB-lite"/>
    </source>
</evidence>
<gene>
    <name evidence="14" type="ORF">IQ266_00780</name>
</gene>
<dbReference type="InterPro" id="IPR011004">
    <property type="entry name" value="Trimer_LpxA-like_sf"/>
</dbReference>
<keyword evidence="15" id="KW-1185">Reference proteome</keyword>
<comment type="similarity">
    <text evidence="5">Belongs to the gamma-class carbonic anhydrase family.</text>
</comment>
<dbReference type="PANTHER" id="PTHR43360:SF1">
    <property type="entry name" value="CARBOXYSOME ASSEMBLY PROTEIN CCMM"/>
    <property type="match status" value="1"/>
</dbReference>
<dbReference type="AlphaFoldDB" id="A0A928VLN4"/>
<feature type="region of interest" description="Disordered" evidence="12">
    <location>
        <begin position="534"/>
        <end position="559"/>
    </location>
</feature>
<dbReference type="InterPro" id="IPR036385">
    <property type="entry name" value="RuBisCO_ssu_sf"/>
</dbReference>
<feature type="binding site" description="in other chain" evidence="11">
    <location>
        <position position="105"/>
    </location>
    <ligand>
        <name>Zn(2+)</name>
        <dbReference type="ChEBI" id="CHEBI:29105"/>
        <note>ligand shared between two neighboring subunits</note>
    </ligand>
</feature>
<dbReference type="InterPro" id="IPR017156">
    <property type="entry name" value="CcmM"/>
</dbReference>
<evidence type="ECO:0000259" key="13">
    <source>
        <dbReference type="SMART" id="SM00961"/>
    </source>
</evidence>
<feature type="active site" description="Proton donor/acceptor" evidence="10">
    <location>
        <position position="54"/>
    </location>
</feature>
<sequence>MAASVAAPTMPSRPLAEPKIHTTAHVHSFTNLVGDVRVGENVLVAPGTSIRADEGMPFNIGHGSHLQDGVVVHGLEKGRVLGDDDREYSVWIGNNTSITHMALIHGPVYVGDDCFIGFRSTIFNARVGNSCIIMMHCLIQDVEIPPGKFVPSGSIITNQQQADALPNVKDSERQFAQHVSGMSMPTAFPSNHRTSSNQQACTLPTKNDMPNTYSANSPAAEVANHVRQLLAQGYRIGTEHANPRQFRAAAWQTCAQINETHDGAVLNALQSCLADHSGEYVRLIGIDTQAKKRVLEKIIQRPDDQPAQLSGQGNSSYSAPNATYGSSNAASGSVDSSVSGQIRAVLNRGGRISIEYANARQFKAAAWQTGGFLQGSSESAVTNELNQALAAHAGNYVRIIGVDTKVKQRILEAIVQRPNGKAVVSAGQTASTNGNGGGYNAPISAPAVGGDLNSTIQNLLNQGATIGLEYAGPRHFRASSWTSAPLMHARSASEAVNALNGFLADHAGDYVRLIGVDTRAKKRVMEQIIHRPGQKGATAAATTASYSSNGKASSNSGAPAAAAGLNAEAANHIRNLVRSGHKITLEYADKRRFRINSWQTAGVVQAGNESGALAQVESIAAEYAGAYVRIVGTDTRVKSRVVEAVIQKP</sequence>
<evidence type="ECO:0000256" key="10">
    <source>
        <dbReference type="PIRSR" id="PIRSR037250-50"/>
    </source>
</evidence>
<evidence type="ECO:0000256" key="9">
    <source>
        <dbReference type="ARBA" id="ARBA00030397"/>
    </source>
</evidence>
<organism evidence="14 15">
    <name type="scientific">Romeriopsis navalis LEGE 11480</name>
    <dbReference type="NCBI Taxonomy" id="2777977"/>
    <lineage>
        <taxon>Bacteria</taxon>
        <taxon>Bacillati</taxon>
        <taxon>Cyanobacteriota</taxon>
        <taxon>Cyanophyceae</taxon>
        <taxon>Leptolyngbyales</taxon>
        <taxon>Leptolyngbyaceae</taxon>
        <taxon>Romeriopsis</taxon>
        <taxon>Romeriopsis navalis</taxon>
    </lineage>
</organism>
<feature type="binding site" description="in other chain" evidence="11">
    <location>
        <position position="73"/>
    </location>
    <ligand>
        <name>Zn(2+)</name>
        <dbReference type="ChEBI" id="CHEBI:29105"/>
        <note>ligand shared between two neighboring subunits</note>
    </ligand>
</feature>
<feature type="domain" description="Ribulose bisphosphate carboxylase small subunit" evidence="13">
    <location>
        <begin position="556"/>
        <end position="649"/>
    </location>
</feature>
<evidence type="ECO:0000256" key="3">
    <source>
        <dbReference type="ARBA" id="ARBA00023300"/>
    </source>
</evidence>
<evidence type="ECO:0000256" key="4">
    <source>
        <dbReference type="ARBA" id="ARBA00023587"/>
    </source>
</evidence>
<dbReference type="Proteomes" id="UP000625316">
    <property type="component" value="Unassembled WGS sequence"/>
</dbReference>
<dbReference type="InterPro" id="IPR000894">
    <property type="entry name" value="RuBisCO_ssu_dom"/>
</dbReference>
<keyword evidence="3" id="KW-0120">Carbon dioxide fixation</keyword>
<comment type="caution">
    <text evidence="14">The sequence shown here is derived from an EMBL/GenBank/DDBJ whole genome shotgun (WGS) entry which is preliminary data.</text>
</comment>
<dbReference type="Pfam" id="PF00101">
    <property type="entry name" value="RuBisCO_small"/>
    <property type="match status" value="4"/>
</dbReference>
<dbReference type="GO" id="GO:0031470">
    <property type="term" value="C:carboxysome"/>
    <property type="evidence" value="ECO:0007669"/>
    <property type="project" value="UniProtKB-SubCell"/>
</dbReference>
<feature type="domain" description="Ribulose bisphosphate carboxylase small subunit" evidence="13">
    <location>
        <begin position="433"/>
        <end position="532"/>
    </location>
</feature>
<dbReference type="GO" id="GO:0015977">
    <property type="term" value="P:carbon fixation"/>
    <property type="evidence" value="ECO:0007669"/>
    <property type="project" value="UniProtKB-KW"/>
</dbReference>
<feature type="binding site" evidence="11">
    <location>
        <position position="100"/>
    </location>
    <ligand>
        <name>Zn(2+)</name>
        <dbReference type="ChEBI" id="CHEBI:29105"/>
        <note>ligand shared between two neighboring subunits</note>
    </ligand>
</feature>
<dbReference type="Gene3D" id="2.160.10.10">
    <property type="entry name" value="Hexapeptide repeat proteins"/>
    <property type="match status" value="1"/>
</dbReference>